<dbReference type="Proteomes" id="UP000001423">
    <property type="component" value="Chromosome"/>
</dbReference>
<evidence type="ECO:0000313" key="1">
    <source>
        <dbReference type="EMBL" id="CAX32108.1"/>
    </source>
</evidence>
<proteinExistence type="predicted"/>
<evidence type="ECO:0000313" key="2">
    <source>
        <dbReference type="Proteomes" id="UP000001423"/>
    </source>
</evidence>
<dbReference type="KEGG" id="pmt:PMT_2589"/>
<reference evidence="1 2" key="1">
    <citation type="journal article" date="2003" name="Nature">
        <title>Genome divergence in two Prochlorococcus ecotypes reflects oceanic niche differentiation.</title>
        <authorList>
            <person name="Rocap G."/>
            <person name="Larimer F.W."/>
            <person name="Lamerdin J.E."/>
            <person name="Malfatti S."/>
            <person name="Chain P."/>
            <person name="Ahlgren N.A."/>
            <person name="Arellano A."/>
            <person name="Coleman M."/>
            <person name="Hauser L."/>
            <person name="Hess W.R."/>
            <person name="Johnson Z.I."/>
            <person name="Land M.L."/>
            <person name="Lindell D."/>
            <person name="Post A.F."/>
            <person name="Regala W."/>
            <person name="Shah M."/>
            <person name="Shaw S.L."/>
            <person name="Steglich C."/>
            <person name="Sullivan M.B."/>
            <person name="Ting C.S."/>
            <person name="Tolonen A."/>
            <person name="Webb E.A."/>
            <person name="Zinser E.R."/>
            <person name="Chisholm S.W."/>
        </authorList>
    </citation>
    <scope>NUCLEOTIDE SEQUENCE [LARGE SCALE GENOMIC DNA]</scope>
    <source>
        <strain evidence="2">MIT 9313</strain>
    </source>
</reference>
<gene>
    <name evidence="1" type="ordered locus">PMT_2589</name>
</gene>
<organism evidence="1 2">
    <name type="scientific">Prochlorococcus marinus (strain MIT 9313)</name>
    <dbReference type="NCBI Taxonomy" id="74547"/>
    <lineage>
        <taxon>Bacteria</taxon>
        <taxon>Bacillati</taxon>
        <taxon>Cyanobacteriota</taxon>
        <taxon>Cyanophyceae</taxon>
        <taxon>Synechococcales</taxon>
        <taxon>Prochlorococcaceae</taxon>
        <taxon>Prochlorococcus</taxon>
    </lineage>
</organism>
<sequence length="51" mass="5780">MRRRLWRRPEEWGKSMASVCSGYQFSTARWLVVEPCALNKGAPLLDGGALK</sequence>
<name>B9ER62_PROMM</name>
<accession>B9ER62</accession>
<protein>
    <submittedName>
        <fullName evidence="1">Uncharacterized protein</fullName>
    </submittedName>
</protein>
<dbReference type="AlphaFoldDB" id="B9ER62"/>
<dbReference type="HOGENOM" id="CLU_3102557_0_0_3"/>
<keyword evidence="2" id="KW-1185">Reference proteome</keyword>
<dbReference type="EMBL" id="BX548175">
    <property type="protein sequence ID" value="CAX32108.1"/>
    <property type="molecule type" value="Genomic_DNA"/>
</dbReference>